<proteinExistence type="inferred from homology"/>
<feature type="transmembrane region" description="Helical" evidence="8">
    <location>
        <begin position="206"/>
        <end position="229"/>
    </location>
</feature>
<dbReference type="eggNOG" id="COG0842">
    <property type="taxonomic scope" value="Bacteria"/>
</dbReference>
<dbReference type="STRING" id="1357400.HMPREF2086_01322"/>
<evidence type="ECO:0000313" key="11">
    <source>
        <dbReference type="Proteomes" id="UP000018731"/>
    </source>
</evidence>
<dbReference type="PROSITE" id="PS51012">
    <property type="entry name" value="ABC_TM2"/>
    <property type="match status" value="1"/>
</dbReference>
<comment type="caution">
    <text evidence="10">The sequence shown here is derived from an EMBL/GenBank/DDBJ whole genome shotgun (WGS) entry which is preliminary data.</text>
</comment>
<comment type="subcellular location">
    <subcellularLocation>
        <location evidence="1">Cell membrane</location>
        <topology evidence="1">Multi-pass membrane protein</topology>
    </subcellularLocation>
</comment>
<keyword evidence="6 8" id="KW-1133">Transmembrane helix</keyword>
<evidence type="ECO:0000256" key="1">
    <source>
        <dbReference type="ARBA" id="ARBA00004651"/>
    </source>
</evidence>
<dbReference type="PANTHER" id="PTHR30294:SF29">
    <property type="entry name" value="MULTIDRUG ABC TRANSPORTER PERMEASE YBHS-RELATED"/>
    <property type="match status" value="1"/>
</dbReference>
<dbReference type="GO" id="GO:0140359">
    <property type="term" value="F:ABC-type transporter activity"/>
    <property type="evidence" value="ECO:0007669"/>
    <property type="project" value="InterPro"/>
</dbReference>
<evidence type="ECO:0000259" key="9">
    <source>
        <dbReference type="PROSITE" id="PS51012"/>
    </source>
</evidence>
<feature type="domain" description="ABC transmembrane type-2" evidence="9">
    <location>
        <begin position="173"/>
        <end position="401"/>
    </location>
</feature>
<dbReference type="GO" id="GO:0005886">
    <property type="term" value="C:plasma membrane"/>
    <property type="evidence" value="ECO:0007669"/>
    <property type="project" value="UniProtKB-SubCell"/>
</dbReference>
<dbReference type="Gene3D" id="3.40.1710.10">
    <property type="entry name" value="abc type-2 transporter like domain"/>
    <property type="match status" value="1"/>
</dbReference>
<dbReference type="RefSeq" id="WP_023928064.1">
    <property type="nucleotide sequence ID" value="NZ_KI669454.1"/>
</dbReference>
<evidence type="ECO:0000256" key="7">
    <source>
        <dbReference type="ARBA" id="ARBA00023136"/>
    </source>
</evidence>
<reference evidence="10 11" key="1">
    <citation type="journal article" date="2014" name="Genome Announc.">
        <title>Draft genome sequences of six enterohepatic helicobacter species isolated from humans and one from rhesus macaques.</title>
        <authorList>
            <person name="Shen Z."/>
            <person name="Sheh A."/>
            <person name="Young S.K."/>
            <person name="Abouelliel A."/>
            <person name="Ward D.V."/>
            <person name="Earl A.M."/>
            <person name="Fox J.G."/>
        </authorList>
    </citation>
    <scope>NUCLEOTIDE SEQUENCE [LARGE SCALE GENOMIC DNA]</scope>
    <source>
        <strain evidence="10 11">MIT 99-5501</strain>
    </source>
</reference>
<dbReference type="InterPro" id="IPR051449">
    <property type="entry name" value="ABC-2_transporter_component"/>
</dbReference>
<dbReference type="Proteomes" id="UP000018731">
    <property type="component" value="Unassembled WGS sequence"/>
</dbReference>
<feature type="transmembrane region" description="Helical" evidence="8">
    <location>
        <begin position="35"/>
        <end position="55"/>
    </location>
</feature>
<keyword evidence="5 8" id="KW-0812">Transmembrane</keyword>
<accession>V8C8X3</accession>
<evidence type="ECO:0000256" key="6">
    <source>
        <dbReference type="ARBA" id="ARBA00022989"/>
    </source>
</evidence>
<evidence type="ECO:0000313" key="10">
    <source>
        <dbReference type="EMBL" id="ETD23517.1"/>
    </source>
</evidence>
<keyword evidence="4" id="KW-1003">Cell membrane</keyword>
<dbReference type="InterPro" id="IPR013525">
    <property type="entry name" value="ABC2_TM"/>
</dbReference>
<sequence>MRAIFVAFLNALSKAKRDLGFLVQKEFKQFFRNSFLPRMLIGFPIAAILVIPWVANMEIKNINLSIVDFDKSTLSNELIAKIEAGDYFKIAQNAPSFESAKECIYLAKCDIIVEIPNDFEANMLSQSASIALYANAINSTKGTLGAGYLSNIIAEFSAEKNAKILNWQGFGTTSATSANLSNTANLGNLEILSLYAYNPHLDYKLYMIPALTVMVLTLLCGFLPAFNIIGEKQSGNIEQINVSPLPKSLFIISKVIPYWIMGIVVISVCFLLAFIIYGFASKGGYGSIFVFALVYILVVTGLGLVISNYSNTMQQAMFVSYFFILILILLSGLFTSIKSMPLWAEMLTLANPLRYFIESLRAIFLKGDSLLNSPFLWWDLCALVGFALVFNLWAIVSYKKQS</sequence>
<dbReference type="HOGENOM" id="CLU_039483_8_3_7"/>
<keyword evidence="11" id="KW-1185">Reference proteome</keyword>
<name>V8C8X3_9HELI</name>
<dbReference type="EMBL" id="AZJI01000005">
    <property type="protein sequence ID" value="ETD23517.1"/>
    <property type="molecule type" value="Genomic_DNA"/>
</dbReference>
<keyword evidence="3" id="KW-0813">Transport</keyword>
<dbReference type="OrthoDB" id="9808686at2"/>
<evidence type="ECO:0000256" key="2">
    <source>
        <dbReference type="ARBA" id="ARBA00007783"/>
    </source>
</evidence>
<evidence type="ECO:0000256" key="4">
    <source>
        <dbReference type="ARBA" id="ARBA00022475"/>
    </source>
</evidence>
<dbReference type="AlphaFoldDB" id="V8C8X3"/>
<feature type="transmembrane region" description="Helical" evidence="8">
    <location>
        <begin position="256"/>
        <end position="279"/>
    </location>
</feature>
<protein>
    <recommendedName>
        <fullName evidence="9">ABC transmembrane type-2 domain-containing protein</fullName>
    </recommendedName>
</protein>
<dbReference type="PANTHER" id="PTHR30294">
    <property type="entry name" value="MEMBRANE COMPONENT OF ABC TRANSPORTER YHHJ-RELATED"/>
    <property type="match status" value="1"/>
</dbReference>
<dbReference type="Pfam" id="PF12698">
    <property type="entry name" value="ABC2_membrane_3"/>
    <property type="match status" value="1"/>
</dbReference>
<dbReference type="InterPro" id="IPR047817">
    <property type="entry name" value="ABC2_TM_bact-type"/>
</dbReference>
<organism evidence="10 11">
    <name type="scientific">Helicobacter macacae MIT 99-5501</name>
    <dbReference type="NCBI Taxonomy" id="1357400"/>
    <lineage>
        <taxon>Bacteria</taxon>
        <taxon>Pseudomonadati</taxon>
        <taxon>Campylobacterota</taxon>
        <taxon>Epsilonproteobacteria</taxon>
        <taxon>Campylobacterales</taxon>
        <taxon>Helicobacteraceae</taxon>
        <taxon>Helicobacter</taxon>
    </lineage>
</organism>
<feature type="transmembrane region" description="Helical" evidence="8">
    <location>
        <begin position="375"/>
        <end position="396"/>
    </location>
</feature>
<comment type="similarity">
    <text evidence="2">Belongs to the ABC-2 integral membrane protein family.</text>
</comment>
<evidence type="ECO:0000256" key="8">
    <source>
        <dbReference type="SAM" id="Phobius"/>
    </source>
</evidence>
<gene>
    <name evidence="10" type="ORF">HMPREF2086_01322</name>
</gene>
<feature type="transmembrane region" description="Helical" evidence="8">
    <location>
        <begin position="285"/>
        <end position="306"/>
    </location>
</feature>
<evidence type="ECO:0000256" key="3">
    <source>
        <dbReference type="ARBA" id="ARBA00022448"/>
    </source>
</evidence>
<keyword evidence="7 8" id="KW-0472">Membrane</keyword>
<dbReference type="PATRIC" id="fig|1357400.3.peg.1768"/>
<feature type="transmembrane region" description="Helical" evidence="8">
    <location>
        <begin position="318"/>
        <end position="337"/>
    </location>
</feature>
<evidence type="ECO:0000256" key="5">
    <source>
        <dbReference type="ARBA" id="ARBA00022692"/>
    </source>
</evidence>